<evidence type="ECO:0000313" key="2">
    <source>
        <dbReference type="EMBL" id="OBZ88485.1"/>
    </source>
</evidence>
<dbReference type="GO" id="GO:1990023">
    <property type="term" value="C:mitotic spindle midzone"/>
    <property type="evidence" value="ECO:0007669"/>
    <property type="project" value="TreeGrafter"/>
</dbReference>
<sequence length="523" mass="61399">MDIICNHLSTISSLWSSLQIDANTIQHKLNPVIEALELVLENERHEKRLLKADIQDLLTFIEYASDLLGVSLESMLDSNHILLSPDSLLNHPDLHPTYPQQKALNDLYHRLDQEIATRKSHVTEWLMEIRSLCELLVLDYSFKSDKEYQTNDLSWAVIQSISCRLRDLKQLKAERITRFDQTMKSMHAYWHLLDYTEEVPEEAEFDKQLGRLFENFPLDLELSRLMDTIDNPRMDQFYIHPANPFTQLSQERLDQLTLKHNELELLFNARWKTYEYAVHKIKTVWEEFNIPLLERPYLPQRLGAKDMQILKDILDGIGPMIRNKFDAYIQECKEQLTPLWNACLLSEHERDVFIASLYDLNTKLEIETAVNDHRVYLERICAEGQALQALMKERKDLIQKMLDFEKKASDPRRLFQASFQLLEEEKWRRTCLPRLLQLDRQLIKAIDEFEKSAGKPVMIGDKRYLDALLDEIADREANQTFFGFLSSEPVPHSSSSTTTVKRHQKKRSSSVTNSKRPTSLKLR</sequence>
<proteinExistence type="predicted"/>
<evidence type="ECO:0000313" key="3">
    <source>
        <dbReference type="Proteomes" id="UP000093000"/>
    </source>
</evidence>
<dbReference type="Pfam" id="PF03999">
    <property type="entry name" value="MAP65_ASE1"/>
    <property type="match status" value="1"/>
</dbReference>
<name>A0A1C7NHI1_9FUNG</name>
<dbReference type="AlphaFoldDB" id="A0A1C7NHI1"/>
<dbReference type="InParanoid" id="A0A1C7NHI1"/>
<dbReference type="GO" id="GO:0005737">
    <property type="term" value="C:cytoplasm"/>
    <property type="evidence" value="ECO:0007669"/>
    <property type="project" value="TreeGrafter"/>
</dbReference>
<keyword evidence="3" id="KW-1185">Reference proteome</keyword>
<dbReference type="InterPro" id="IPR007145">
    <property type="entry name" value="MAP65_Ase1_PRC1"/>
</dbReference>
<gene>
    <name evidence="2" type="primary">Ccdc87</name>
    <name evidence="2" type="ORF">A0J61_03473</name>
</gene>
<evidence type="ECO:0000256" key="1">
    <source>
        <dbReference type="SAM" id="MobiDB-lite"/>
    </source>
</evidence>
<reference evidence="2 3" key="1">
    <citation type="submission" date="2016-03" db="EMBL/GenBank/DDBJ databases">
        <title>Choanephora cucurbitarum.</title>
        <authorList>
            <person name="Min B."/>
            <person name="Park H."/>
            <person name="Park J.-H."/>
            <person name="Shin H.-D."/>
            <person name="Choi I.-G."/>
        </authorList>
    </citation>
    <scope>NUCLEOTIDE SEQUENCE [LARGE SCALE GENOMIC DNA]</scope>
    <source>
        <strain evidence="2 3">KUS-F28377</strain>
    </source>
</reference>
<dbReference type="PANTHER" id="PTHR19321">
    <property type="entry name" value="PROTEIN REGULATOR OF CYTOKINESIS 1 PRC1-RELATED"/>
    <property type="match status" value="1"/>
</dbReference>
<dbReference type="GO" id="GO:0051256">
    <property type="term" value="P:mitotic spindle midzone assembly"/>
    <property type="evidence" value="ECO:0007669"/>
    <property type="project" value="TreeGrafter"/>
</dbReference>
<organism evidence="2 3">
    <name type="scientific">Choanephora cucurbitarum</name>
    <dbReference type="NCBI Taxonomy" id="101091"/>
    <lineage>
        <taxon>Eukaryota</taxon>
        <taxon>Fungi</taxon>
        <taxon>Fungi incertae sedis</taxon>
        <taxon>Mucoromycota</taxon>
        <taxon>Mucoromycotina</taxon>
        <taxon>Mucoromycetes</taxon>
        <taxon>Mucorales</taxon>
        <taxon>Mucorineae</taxon>
        <taxon>Choanephoraceae</taxon>
        <taxon>Choanephoroideae</taxon>
        <taxon>Choanephora</taxon>
    </lineage>
</organism>
<dbReference type="OrthoDB" id="642895at2759"/>
<protein>
    <submittedName>
        <fullName evidence="2">Coiled-coil domain-containing protein 87</fullName>
    </submittedName>
</protein>
<dbReference type="GO" id="GO:0008017">
    <property type="term" value="F:microtubule binding"/>
    <property type="evidence" value="ECO:0007669"/>
    <property type="project" value="InterPro"/>
</dbReference>
<comment type="caution">
    <text evidence="2">The sequence shown here is derived from an EMBL/GenBank/DDBJ whole genome shotgun (WGS) entry which is preliminary data.</text>
</comment>
<dbReference type="Proteomes" id="UP000093000">
    <property type="component" value="Unassembled WGS sequence"/>
</dbReference>
<dbReference type="Gene3D" id="1.20.58.1520">
    <property type="match status" value="1"/>
</dbReference>
<dbReference type="EMBL" id="LUGH01000150">
    <property type="protein sequence ID" value="OBZ88485.1"/>
    <property type="molecule type" value="Genomic_DNA"/>
</dbReference>
<feature type="region of interest" description="Disordered" evidence="1">
    <location>
        <begin position="489"/>
        <end position="523"/>
    </location>
</feature>
<feature type="non-terminal residue" evidence="2">
    <location>
        <position position="523"/>
    </location>
</feature>
<dbReference type="STRING" id="101091.A0A1C7NHI1"/>
<dbReference type="PANTHER" id="PTHR19321:SF41">
    <property type="entry name" value="FASCETTO-RELATED"/>
    <property type="match status" value="1"/>
</dbReference>
<accession>A0A1C7NHI1</accession>